<name>A0A0P6X4Z7_9CHLR</name>
<reference evidence="4 5" key="1">
    <citation type="submission" date="2015-07" db="EMBL/GenBank/DDBJ databases">
        <title>Draft genome of Bellilinea caldifistulae DSM 17877.</title>
        <authorList>
            <person name="Hemp J."/>
            <person name="Ward L.M."/>
            <person name="Pace L.A."/>
            <person name="Fischer W.W."/>
        </authorList>
    </citation>
    <scope>NUCLEOTIDE SEQUENCE [LARGE SCALE GENOMIC DNA]</scope>
    <source>
        <strain evidence="4 5">GOMI-1</strain>
    </source>
</reference>
<sequence>MILAKVVGTVVTTISHPDYKNRRLLVVQPLGLEDEAPDTDFIALDNTHAGIGDTVLVNREGNGARQVLQNPNACVISVIVGIVDSVYLEE</sequence>
<dbReference type="PROSITE" id="PS51932">
    <property type="entry name" value="BMV"/>
    <property type="match status" value="1"/>
</dbReference>
<accession>A0A0P6X4Z7</accession>
<dbReference type="PANTHER" id="PTHR36539">
    <property type="entry name" value="ETHANOLAMINE UTILIZATION PROTEIN EUTN"/>
    <property type="match status" value="1"/>
</dbReference>
<evidence type="ECO:0000313" key="4">
    <source>
        <dbReference type="EMBL" id="KPL74467.1"/>
    </source>
</evidence>
<keyword evidence="3" id="KW-1283">Bacterial microcompartment</keyword>
<evidence type="ECO:0000256" key="2">
    <source>
        <dbReference type="ARBA" id="ARBA00023669"/>
    </source>
</evidence>
<protein>
    <recommendedName>
        <fullName evidence="6">Ethanolamine utilization protein EutN</fullName>
    </recommendedName>
</protein>
<evidence type="ECO:0008006" key="6">
    <source>
        <dbReference type="Google" id="ProtNLM"/>
    </source>
</evidence>
<dbReference type="RefSeq" id="WP_061918662.1">
    <property type="nucleotide sequence ID" value="NZ_DF967971.1"/>
</dbReference>
<dbReference type="AlphaFoldDB" id="A0A0P6X4Z7"/>
<evidence type="ECO:0000256" key="3">
    <source>
        <dbReference type="ARBA" id="ARBA00024446"/>
    </source>
</evidence>
<dbReference type="InterPro" id="IPR036677">
    <property type="entry name" value="EutN_CcmL_sf"/>
</dbReference>
<dbReference type="OrthoDB" id="196195at2"/>
<dbReference type="Pfam" id="PF03319">
    <property type="entry name" value="EutN_CcmL"/>
    <property type="match status" value="1"/>
</dbReference>
<dbReference type="GO" id="GO:0031470">
    <property type="term" value="C:carboxysome"/>
    <property type="evidence" value="ECO:0007669"/>
    <property type="project" value="UniProtKB-SubCell"/>
</dbReference>
<evidence type="ECO:0000313" key="5">
    <source>
        <dbReference type="Proteomes" id="UP000050514"/>
    </source>
</evidence>
<dbReference type="InterPro" id="IPR004992">
    <property type="entry name" value="EutN_CcmL"/>
</dbReference>
<dbReference type="STRING" id="360411.AC812_11645"/>
<comment type="subcellular location">
    <subcellularLocation>
        <location evidence="1">Carboxysome</location>
    </subcellularLocation>
</comment>
<dbReference type="Gene3D" id="2.40.50.220">
    <property type="entry name" value="EutN/Ccml"/>
    <property type="match status" value="1"/>
</dbReference>
<dbReference type="EMBL" id="LGHJ01000017">
    <property type="protein sequence ID" value="KPL74467.1"/>
    <property type="molecule type" value="Genomic_DNA"/>
</dbReference>
<dbReference type="Proteomes" id="UP000050514">
    <property type="component" value="Unassembled WGS sequence"/>
</dbReference>
<keyword evidence="2" id="KW-1282">Carboxysome</keyword>
<organism evidence="4 5">
    <name type="scientific">Bellilinea caldifistulae</name>
    <dbReference type="NCBI Taxonomy" id="360411"/>
    <lineage>
        <taxon>Bacteria</taxon>
        <taxon>Bacillati</taxon>
        <taxon>Chloroflexota</taxon>
        <taxon>Anaerolineae</taxon>
        <taxon>Anaerolineales</taxon>
        <taxon>Anaerolineaceae</taxon>
        <taxon>Bellilinea</taxon>
    </lineage>
</organism>
<proteinExistence type="predicted"/>
<dbReference type="PANTHER" id="PTHR36539:SF1">
    <property type="entry name" value="BACTERIAL MICROCOMPARTMENT SHELL VERTEX PROTEIN EUTN"/>
    <property type="match status" value="1"/>
</dbReference>
<gene>
    <name evidence="4" type="ORF">AC812_11645</name>
</gene>
<evidence type="ECO:0000256" key="1">
    <source>
        <dbReference type="ARBA" id="ARBA00023587"/>
    </source>
</evidence>
<dbReference type="SUPFAM" id="SSF159133">
    <property type="entry name" value="EutN/CcmL-like"/>
    <property type="match status" value="1"/>
</dbReference>
<keyword evidence="5" id="KW-1185">Reference proteome</keyword>
<comment type="caution">
    <text evidence="4">The sequence shown here is derived from an EMBL/GenBank/DDBJ whole genome shotgun (WGS) entry which is preliminary data.</text>
</comment>